<dbReference type="EnsemblPlants" id="PGSC0003DMT400086458">
    <property type="protein sequence ID" value="PGSC0003DMT400086458"/>
    <property type="gene ID" value="PGSC0003DMG400036029"/>
</dbReference>
<evidence type="ECO:0000256" key="1">
    <source>
        <dbReference type="SAM" id="MobiDB-lite"/>
    </source>
</evidence>
<accession>M1DBT3</accession>
<evidence type="ECO:0000313" key="3">
    <source>
        <dbReference type="Proteomes" id="UP000011115"/>
    </source>
</evidence>
<dbReference type="AlphaFoldDB" id="M1DBT3"/>
<name>M1DBT3_SOLTU</name>
<organism evidence="2 3">
    <name type="scientific">Solanum tuberosum</name>
    <name type="common">Potato</name>
    <dbReference type="NCBI Taxonomy" id="4113"/>
    <lineage>
        <taxon>Eukaryota</taxon>
        <taxon>Viridiplantae</taxon>
        <taxon>Streptophyta</taxon>
        <taxon>Embryophyta</taxon>
        <taxon>Tracheophyta</taxon>
        <taxon>Spermatophyta</taxon>
        <taxon>Magnoliopsida</taxon>
        <taxon>eudicotyledons</taxon>
        <taxon>Gunneridae</taxon>
        <taxon>Pentapetalae</taxon>
        <taxon>asterids</taxon>
        <taxon>lamiids</taxon>
        <taxon>Solanales</taxon>
        <taxon>Solanaceae</taxon>
        <taxon>Solanoideae</taxon>
        <taxon>Solaneae</taxon>
        <taxon>Solanum</taxon>
    </lineage>
</organism>
<evidence type="ECO:0000313" key="2">
    <source>
        <dbReference type="EnsemblPlants" id="PGSC0003DMT400086458"/>
    </source>
</evidence>
<keyword evidence="3" id="KW-1185">Reference proteome</keyword>
<protein>
    <submittedName>
        <fullName evidence="2">'chromo' domain containing protein</fullName>
    </submittedName>
</protein>
<reference evidence="3" key="1">
    <citation type="journal article" date="2011" name="Nature">
        <title>Genome sequence and analysis of the tuber crop potato.</title>
        <authorList>
            <consortium name="The Potato Genome Sequencing Consortium"/>
        </authorList>
    </citation>
    <scope>NUCLEOTIDE SEQUENCE [LARGE SCALE GENOMIC DNA]</scope>
    <source>
        <strain evidence="3">cv. DM1-3 516 R44</strain>
    </source>
</reference>
<dbReference type="Proteomes" id="UP000011115">
    <property type="component" value="Unassembled WGS sequence"/>
</dbReference>
<dbReference type="Gramene" id="PGSC0003DMT400086458">
    <property type="protein sequence ID" value="PGSC0003DMT400086458"/>
    <property type="gene ID" value="PGSC0003DMG400036029"/>
</dbReference>
<dbReference type="PaxDb" id="4113-PGSC0003DMT400086458"/>
<feature type="region of interest" description="Disordered" evidence="1">
    <location>
        <begin position="1"/>
        <end position="42"/>
    </location>
</feature>
<dbReference type="InParanoid" id="M1DBT3"/>
<feature type="compositionally biased region" description="Polar residues" evidence="1">
    <location>
        <begin position="1"/>
        <end position="10"/>
    </location>
</feature>
<reference evidence="2" key="2">
    <citation type="submission" date="2015-06" db="UniProtKB">
        <authorList>
            <consortium name="EnsemblPlants"/>
        </authorList>
    </citation>
    <scope>IDENTIFICATION</scope>
    <source>
        <strain evidence="2">DM1-3 516 R44</strain>
    </source>
</reference>
<sequence length="90" mass="9472">MPDPVKQQTRAVVPAGSGSNGRGRPQGERGGNQRIRGNGNAGGVLANIEVRLTFIEEIKAKQFEDESLNELRNKTVSGKAQDASLDAGGV</sequence>
<proteinExistence type="predicted"/>
<dbReference type="HOGENOM" id="CLU_2445108_0_0_1"/>